<comment type="caution">
    <text evidence="2">The sequence shown here is derived from an EMBL/GenBank/DDBJ whole genome shotgun (WGS) entry which is preliminary data.</text>
</comment>
<keyword evidence="1" id="KW-1133">Transmembrane helix</keyword>
<dbReference type="EMBL" id="VSRR010130194">
    <property type="protein sequence ID" value="MPD02162.1"/>
    <property type="molecule type" value="Genomic_DNA"/>
</dbReference>
<organism evidence="2 3">
    <name type="scientific">Portunus trituberculatus</name>
    <name type="common">Swimming crab</name>
    <name type="synonym">Neptunus trituberculatus</name>
    <dbReference type="NCBI Taxonomy" id="210409"/>
    <lineage>
        <taxon>Eukaryota</taxon>
        <taxon>Metazoa</taxon>
        <taxon>Ecdysozoa</taxon>
        <taxon>Arthropoda</taxon>
        <taxon>Crustacea</taxon>
        <taxon>Multicrustacea</taxon>
        <taxon>Malacostraca</taxon>
        <taxon>Eumalacostraca</taxon>
        <taxon>Eucarida</taxon>
        <taxon>Decapoda</taxon>
        <taxon>Pleocyemata</taxon>
        <taxon>Brachyura</taxon>
        <taxon>Eubrachyura</taxon>
        <taxon>Portunoidea</taxon>
        <taxon>Portunidae</taxon>
        <taxon>Portuninae</taxon>
        <taxon>Portunus</taxon>
    </lineage>
</organism>
<sequence length="101" mass="11299">MATHICKWKICPCRLTCFYCRQKACGGDCCRPIRAPPSSFMADLVAAVVFALVLPYPLGRICGGGIVVMTSIQTIKDYMNINFGRCLHCKHFKHPNMPLFT</sequence>
<protein>
    <submittedName>
        <fullName evidence="2">Uncharacterized protein</fullName>
    </submittedName>
</protein>
<name>A0A5B7JVY2_PORTR</name>
<keyword evidence="1" id="KW-0472">Membrane</keyword>
<reference evidence="2 3" key="1">
    <citation type="submission" date="2019-05" db="EMBL/GenBank/DDBJ databases">
        <title>Another draft genome of Portunus trituberculatus and its Hox gene families provides insights of decapod evolution.</title>
        <authorList>
            <person name="Jeong J.-H."/>
            <person name="Song I."/>
            <person name="Kim S."/>
            <person name="Choi T."/>
            <person name="Kim D."/>
            <person name="Ryu S."/>
            <person name="Kim W."/>
        </authorList>
    </citation>
    <scope>NUCLEOTIDE SEQUENCE [LARGE SCALE GENOMIC DNA]</scope>
    <source>
        <tissue evidence="2">Muscle</tissue>
    </source>
</reference>
<feature type="transmembrane region" description="Helical" evidence="1">
    <location>
        <begin position="40"/>
        <end position="58"/>
    </location>
</feature>
<dbReference type="Proteomes" id="UP000324222">
    <property type="component" value="Unassembled WGS sequence"/>
</dbReference>
<accession>A0A5B7JVY2</accession>
<gene>
    <name evidence="2" type="ORF">E2C01_097723</name>
</gene>
<evidence type="ECO:0000313" key="2">
    <source>
        <dbReference type="EMBL" id="MPD02162.1"/>
    </source>
</evidence>
<evidence type="ECO:0000313" key="3">
    <source>
        <dbReference type="Proteomes" id="UP000324222"/>
    </source>
</evidence>
<evidence type="ECO:0000256" key="1">
    <source>
        <dbReference type="SAM" id="Phobius"/>
    </source>
</evidence>
<keyword evidence="1" id="KW-0812">Transmembrane</keyword>
<dbReference type="AlphaFoldDB" id="A0A5B7JVY2"/>
<keyword evidence="3" id="KW-1185">Reference proteome</keyword>
<proteinExistence type="predicted"/>